<dbReference type="InterPro" id="IPR014169">
    <property type="entry name" value="Pal_lipo_C"/>
</dbReference>
<dbReference type="AlphaFoldDB" id="A0A1X7GA84"/>
<feature type="chain" id="PRO_5013163353" description="Peptidoglycan-associated lipoprotein" evidence="10">
    <location>
        <begin position="26"/>
        <end position="175"/>
    </location>
</feature>
<evidence type="ECO:0000256" key="1">
    <source>
        <dbReference type="ARBA" id="ARBA00022618"/>
    </source>
</evidence>
<dbReference type="PROSITE" id="PS01068">
    <property type="entry name" value="OMPA_1"/>
    <property type="match status" value="1"/>
</dbReference>
<evidence type="ECO:0000256" key="9">
    <source>
        <dbReference type="SAM" id="MobiDB-lite"/>
    </source>
</evidence>
<evidence type="ECO:0000256" key="10">
    <source>
        <dbReference type="SAM" id="SignalP"/>
    </source>
</evidence>
<comment type="subcellular location">
    <subcellularLocation>
        <location evidence="8">Cell outer membrane</location>
        <topology evidence="8">Lipid-anchor</topology>
    </subcellularLocation>
</comment>
<comment type="subunit">
    <text evidence="8">The Tol-Pal system is composed of five core proteins: the inner membrane proteins TolA, TolQ and TolR, the periplasmic protein TolB and the outer membrane protein Pal. They form a network linking the inner and outer membranes and the peptidoglycan layer.</text>
</comment>
<dbReference type="OrthoDB" id="9809164at2"/>
<dbReference type="InterPro" id="IPR039001">
    <property type="entry name" value="Pal"/>
</dbReference>
<evidence type="ECO:0000313" key="13">
    <source>
        <dbReference type="Proteomes" id="UP000192934"/>
    </source>
</evidence>
<proteinExistence type="inferred from homology"/>
<dbReference type="InterPro" id="IPR036737">
    <property type="entry name" value="OmpA-like_sf"/>
</dbReference>
<protein>
    <recommendedName>
        <fullName evidence="8">Peptidoglycan-associated lipoprotein</fullName>
        <shortName evidence="8">PAL</shortName>
    </recommendedName>
</protein>
<organism evidence="12 13">
    <name type="scientific">Allosphingosinicella indica</name>
    <dbReference type="NCBI Taxonomy" id="941907"/>
    <lineage>
        <taxon>Bacteria</taxon>
        <taxon>Pseudomonadati</taxon>
        <taxon>Pseudomonadota</taxon>
        <taxon>Alphaproteobacteria</taxon>
        <taxon>Sphingomonadales</taxon>
        <taxon>Sphingomonadaceae</taxon>
        <taxon>Allosphingosinicella</taxon>
    </lineage>
</organism>
<name>A0A1X7GA84_9SPHN</name>
<reference evidence="13" key="1">
    <citation type="submission" date="2017-04" db="EMBL/GenBank/DDBJ databases">
        <authorList>
            <person name="Varghese N."/>
            <person name="Submissions S."/>
        </authorList>
    </citation>
    <scope>NUCLEOTIDE SEQUENCE [LARGE SCALE GENOMIC DNA]</scope>
    <source>
        <strain evidence="13">Dd16</strain>
    </source>
</reference>
<accession>A0A1X7GA84</accession>
<keyword evidence="2 8" id="KW-0732">Signal</keyword>
<dbReference type="PRINTS" id="PR01021">
    <property type="entry name" value="OMPADOMAIN"/>
</dbReference>
<feature type="region of interest" description="Disordered" evidence="9">
    <location>
        <begin position="25"/>
        <end position="55"/>
    </location>
</feature>
<evidence type="ECO:0000313" key="12">
    <source>
        <dbReference type="EMBL" id="SMF66700.1"/>
    </source>
</evidence>
<dbReference type="NCBIfam" id="TIGR02802">
    <property type="entry name" value="Pal_lipo"/>
    <property type="match status" value="1"/>
</dbReference>
<dbReference type="PROSITE" id="PS51123">
    <property type="entry name" value="OMPA_2"/>
    <property type="match status" value="1"/>
</dbReference>
<keyword evidence="4 8" id="KW-0564">Palmitate</keyword>
<evidence type="ECO:0000256" key="5">
    <source>
        <dbReference type="ARBA" id="ARBA00023237"/>
    </source>
</evidence>
<comment type="similarity">
    <text evidence="8">Belongs to the Pal lipoprotein family.</text>
</comment>
<dbReference type="InterPro" id="IPR050330">
    <property type="entry name" value="Bact_OuterMem_StrucFunc"/>
</dbReference>
<dbReference type="Pfam" id="PF00691">
    <property type="entry name" value="OmpA"/>
    <property type="match status" value="1"/>
</dbReference>
<evidence type="ECO:0000259" key="11">
    <source>
        <dbReference type="PROSITE" id="PS51123"/>
    </source>
</evidence>
<sequence length="175" mass="18402">MKTSRIQIALLATAALAMTAGCAKKAPEQLPPPPAGTDGGMDTGTDTGNVGGGIVPGSRADFLQKVTSDRILFETDSYSVDGQGRATLDSQAQWLMANPSVSVTIEGHADERGTREYNLGLGERRANAAKNYLASRGVPANRMTTVSWGKERPAAEGSNESAWAQNRRAVTVVPN</sequence>
<dbReference type="InterPro" id="IPR006690">
    <property type="entry name" value="OMPA-like_CS"/>
</dbReference>
<dbReference type="InterPro" id="IPR006664">
    <property type="entry name" value="OMP_bac"/>
</dbReference>
<dbReference type="GO" id="GO:0009279">
    <property type="term" value="C:cell outer membrane"/>
    <property type="evidence" value="ECO:0007669"/>
    <property type="project" value="UniProtKB-SubCell"/>
</dbReference>
<dbReference type="PROSITE" id="PS51257">
    <property type="entry name" value="PROKAR_LIPOPROTEIN"/>
    <property type="match status" value="1"/>
</dbReference>
<dbReference type="InterPro" id="IPR006665">
    <property type="entry name" value="OmpA-like"/>
</dbReference>
<dbReference type="GO" id="GO:0051301">
    <property type="term" value="P:cell division"/>
    <property type="evidence" value="ECO:0007669"/>
    <property type="project" value="UniProtKB-UniRule"/>
</dbReference>
<evidence type="ECO:0000256" key="7">
    <source>
        <dbReference type="ARBA" id="ARBA00023306"/>
    </source>
</evidence>
<evidence type="ECO:0000256" key="3">
    <source>
        <dbReference type="ARBA" id="ARBA00023136"/>
    </source>
</evidence>
<dbReference type="Gene3D" id="3.30.1330.60">
    <property type="entry name" value="OmpA-like domain"/>
    <property type="match status" value="1"/>
</dbReference>
<dbReference type="EMBL" id="LT840185">
    <property type="protein sequence ID" value="SMF66700.1"/>
    <property type="molecule type" value="Genomic_DNA"/>
</dbReference>
<dbReference type="RefSeq" id="WP_085218164.1">
    <property type="nucleotide sequence ID" value="NZ_LT840185.1"/>
</dbReference>
<evidence type="ECO:0000256" key="8">
    <source>
        <dbReference type="HAMAP-Rule" id="MF_02204"/>
    </source>
</evidence>
<dbReference type="SUPFAM" id="SSF103088">
    <property type="entry name" value="OmpA-like"/>
    <property type="match status" value="1"/>
</dbReference>
<dbReference type="Proteomes" id="UP000192934">
    <property type="component" value="Chromosome I"/>
</dbReference>
<keyword evidence="13" id="KW-1185">Reference proteome</keyword>
<evidence type="ECO:0000256" key="6">
    <source>
        <dbReference type="ARBA" id="ARBA00023288"/>
    </source>
</evidence>
<dbReference type="PANTHER" id="PTHR30329">
    <property type="entry name" value="STATOR ELEMENT OF FLAGELLAR MOTOR COMPLEX"/>
    <property type="match status" value="1"/>
</dbReference>
<keyword evidence="1 8" id="KW-0132">Cell division</keyword>
<keyword evidence="3 8" id="KW-0472">Membrane</keyword>
<keyword evidence="7 8" id="KW-0131">Cell cycle</keyword>
<dbReference type="STRING" id="941907.SAMN06295910_1431"/>
<feature type="signal peptide" evidence="10">
    <location>
        <begin position="1"/>
        <end position="25"/>
    </location>
</feature>
<gene>
    <name evidence="8" type="primary">pal</name>
    <name evidence="12" type="ORF">SAMN06295910_1431</name>
</gene>
<keyword evidence="6 8" id="KW-0449">Lipoprotein</keyword>
<keyword evidence="5 8" id="KW-0998">Cell outer membrane</keyword>
<dbReference type="CDD" id="cd07185">
    <property type="entry name" value="OmpA_C-like"/>
    <property type="match status" value="1"/>
</dbReference>
<dbReference type="PANTHER" id="PTHR30329:SF21">
    <property type="entry name" value="LIPOPROTEIN YIAD-RELATED"/>
    <property type="match status" value="1"/>
</dbReference>
<feature type="domain" description="OmpA-like" evidence="11">
    <location>
        <begin position="60"/>
        <end position="175"/>
    </location>
</feature>
<evidence type="ECO:0000256" key="2">
    <source>
        <dbReference type="ARBA" id="ARBA00022729"/>
    </source>
</evidence>
<comment type="function">
    <text evidence="8">Part of the Tol-Pal system, which plays a role in outer membrane invagination during cell division and is important for maintaining outer membrane integrity.</text>
</comment>
<evidence type="ECO:0000256" key="4">
    <source>
        <dbReference type="ARBA" id="ARBA00023139"/>
    </source>
</evidence>
<dbReference type="HAMAP" id="MF_02204">
    <property type="entry name" value="Pal"/>
    <property type="match status" value="1"/>
</dbReference>